<sequence>MRLQDLQGPSRTPDTVTEEKSLLQELELLWNSEEEFWAQRSRNSWLQEGDKNTSLFHASTIKRRNRNCLLKLKDSNGNQIDNVQDLDEHANGFYRNLFTGKGGNFDSSLLNGFPGLVSNEINKALTTPVEREEIRKAVFQLGANKALGSDGFPGLFFRNYWNTLGDIFCEEVIRFFQTSAMP</sequence>
<dbReference type="AlphaFoldDB" id="A0AAV2CDB1"/>
<keyword evidence="2" id="KW-1185">Reference proteome</keyword>
<dbReference type="EMBL" id="OZ034813">
    <property type="protein sequence ID" value="CAL1354176.1"/>
    <property type="molecule type" value="Genomic_DNA"/>
</dbReference>
<proteinExistence type="predicted"/>
<evidence type="ECO:0000313" key="2">
    <source>
        <dbReference type="Proteomes" id="UP001497516"/>
    </source>
</evidence>
<accession>A0AAV2CDB1</accession>
<name>A0AAV2CDB1_9ROSI</name>
<protein>
    <recommendedName>
        <fullName evidence="3">Reverse transcriptase</fullName>
    </recommendedName>
</protein>
<reference evidence="1 2" key="1">
    <citation type="submission" date="2024-04" db="EMBL/GenBank/DDBJ databases">
        <authorList>
            <person name="Fracassetti M."/>
        </authorList>
    </citation>
    <scope>NUCLEOTIDE SEQUENCE [LARGE SCALE GENOMIC DNA]</scope>
</reference>
<evidence type="ECO:0008006" key="3">
    <source>
        <dbReference type="Google" id="ProtNLM"/>
    </source>
</evidence>
<organism evidence="1 2">
    <name type="scientific">Linum trigynum</name>
    <dbReference type="NCBI Taxonomy" id="586398"/>
    <lineage>
        <taxon>Eukaryota</taxon>
        <taxon>Viridiplantae</taxon>
        <taxon>Streptophyta</taxon>
        <taxon>Embryophyta</taxon>
        <taxon>Tracheophyta</taxon>
        <taxon>Spermatophyta</taxon>
        <taxon>Magnoliopsida</taxon>
        <taxon>eudicotyledons</taxon>
        <taxon>Gunneridae</taxon>
        <taxon>Pentapetalae</taxon>
        <taxon>rosids</taxon>
        <taxon>fabids</taxon>
        <taxon>Malpighiales</taxon>
        <taxon>Linaceae</taxon>
        <taxon>Linum</taxon>
    </lineage>
</organism>
<evidence type="ECO:0000313" key="1">
    <source>
        <dbReference type="EMBL" id="CAL1354176.1"/>
    </source>
</evidence>
<gene>
    <name evidence="1" type="ORF">LTRI10_LOCUS2015</name>
</gene>
<dbReference type="Proteomes" id="UP001497516">
    <property type="component" value="Chromosome 1"/>
</dbReference>